<evidence type="ECO:0000313" key="2">
    <source>
        <dbReference type="Proteomes" id="UP000198290"/>
    </source>
</evidence>
<gene>
    <name evidence="1" type="ORF">DLM_3645</name>
</gene>
<dbReference type="EMBL" id="AP018823">
    <property type="protein sequence ID" value="BBF87231.1"/>
    <property type="molecule type" value="Genomic_DNA"/>
</dbReference>
<reference evidence="1 2" key="2">
    <citation type="journal article" date="2017" name="Genome Announc.">
        <title>Draft genome sequence of Aquitalea magnusonii strain H3, a plant growth-promoting bacterium of duckweed Lemna minor.</title>
        <authorList>
            <person name="Ishizawa H."/>
            <person name="Kuroda M."/>
            <person name="Ike M."/>
        </authorList>
    </citation>
    <scope>NUCLEOTIDE SEQUENCE [LARGE SCALE GENOMIC DNA]</scope>
    <source>
        <strain evidence="1 2">H3</strain>
    </source>
</reference>
<dbReference type="Proteomes" id="UP000198290">
    <property type="component" value="Chromosome"/>
</dbReference>
<sequence length="43" mass="5136">MLYPGRMIAMHFSKIPQWPAEIEAQCRRMEGYDPYFRDASMNP</sequence>
<keyword evidence="2" id="KW-1185">Reference proteome</keyword>
<dbReference type="KEGG" id="amah:DLM_3645"/>
<name>A0A3G9GMQ0_9NEIS</name>
<accession>A0A3G9GMQ0</accession>
<reference evidence="2" key="3">
    <citation type="journal article" date="2017" name="Plant Physiol. Biochem.">
        <title>Differential oxidative and antioxidative response of duckweed Lemna minor toward plant growth promoting/inhibiting bacteria.</title>
        <authorList>
            <person name="Ishizawa H."/>
            <person name="Kuroda M."/>
            <person name="Morikawa M."/>
            <person name="Ike M."/>
        </authorList>
    </citation>
    <scope>NUCLEOTIDE SEQUENCE [LARGE SCALE GENOMIC DNA]</scope>
    <source>
        <strain evidence="2">H3</strain>
    </source>
</reference>
<reference evidence="2" key="1">
    <citation type="journal article" date="2017" name="Biotechnol. Biofuels">
        <title>Evaluation of environmental bacterial communities as a factor affecting the growth of duckweed Lemna minor.</title>
        <authorList>
            <person name="Ishizawa H."/>
            <person name="Kuroda M."/>
            <person name="Morikawa M."/>
            <person name="Ike M."/>
        </authorList>
    </citation>
    <scope>NUCLEOTIDE SEQUENCE [LARGE SCALE GENOMIC DNA]</scope>
    <source>
        <strain evidence="2">H3</strain>
    </source>
</reference>
<proteinExistence type="predicted"/>
<evidence type="ECO:0000313" key="1">
    <source>
        <dbReference type="EMBL" id="BBF87231.1"/>
    </source>
</evidence>
<organism evidence="1 2">
    <name type="scientific">Aquitalea magnusonii</name>
    <dbReference type="NCBI Taxonomy" id="332411"/>
    <lineage>
        <taxon>Bacteria</taxon>
        <taxon>Pseudomonadati</taxon>
        <taxon>Pseudomonadota</taxon>
        <taxon>Betaproteobacteria</taxon>
        <taxon>Neisseriales</taxon>
        <taxon>Chromobacteriaceae</taxon>
        <taxon>Aquitalea</taxon>
    </lineage>
</organism>
<protein>
    <submittedName>
        <fullName evidence="1">Uncharacterized protein</fullName>
    </submittedName>
</protein>
<dbReference type="AlphaFoldDB" id="A0A3G9GMQ0"/>